<keyword evidence="3" id="KW-1185">Reference proteome</keyword>
<evidence type="ECO:0000313" key="3">
    <source>
        <dbReference type="Proteomes" id="UP000783863"/>
    </source>
</evidence>
<evidence type="ECO:0000256" key="1">
    <source>
        <dbReference type="SAM" id="Phobius"/>
    </source>
</evidence>
<dbReference type="AlphaFoldDB" id="A0A8J8C9K9"/>
<gene>
    <name evidence="2" type="ORF">EGD98_17495</name>
</gene>
<keyword evidence="1" id="KW-0472">Membrane</keyword>
<keyword evidence="1" id="KW-0812">Transmembrane</keyword>
<accession>A0A8J8C9K9</accession>
<feature type="transmembrane region" description="Helical" evidence="1">
    <location>
        <begin position="66"/>
        <end position="85"/>
    </location>
</feature>
<proteinExistence type="predicted"/>
<feature type="transmembrane region" description="Helical" evidence="1">
    <location>
        <begin position="97"/>
        <end position="123"/>
    </location>
</feature>
<evidence type="ECO:0000313" key="2">
    <source>
        <dbReference type="EMBL" id="MBX0305457.1"/>
    </source>
</evidence>
<name>A0A8J8C9K9_9EURY</name>
<dbReference type="Proteomes" id="UP000783863">
    <property type="component" value="Unassembled WGS sequence"/>
</dbReference>
<protein>
    <submittedName>
        <fullName evidence="2">Uncharacterized protein</fullName>
    </submittedName>
</protein>
<sequence>MNILRTSRPVKSISTALIALLVLVPLMVAPVAAQEVGGDPDDVTGDAGTDNFEGILNNMYDVVMTGLRYVGLIALAAGGVLYFTARKNSDRAENGMKIGIGGAALTLFYFGMNTVIGLLEYIAGGA</sequence>
<organism evidence="2 3">
    <name type="scientific">Haloarcula salinisoli</name>
    <dbReference type="NCBI Taxonomy" id="2487746"/>
    <lineage>
        <taxon>Archaea</taxon>
        <taxon>Methanobacteriati</taxon>
        <taxon>Methanobacteriota</taxon>
        <taxon>Stenosarchaea group</taxon>
        <taxon>Halobacteria</taxon>
        <taxon>Halobacteriales</taxon>
        <taxon>Haloarculaceae</taxon>
        <taxon>Haloarcula</taxon>
    </lineage>
</organism>
<dbReference type="RefSeq" id="WP_220589692.1">
    <property type="nucleotide sequence ID" value="NZ_RKLQ01000004.1"/>
</dbReference>
<comment type="caution">
    <text evidence="2">The sequence shown here is derived from an EMBL/GenBank/DDBJ whole genome shotgun (WGS) entry which is preliminary data.</text>
</comment>
<dbReference type="EMBL" id="RKLQ01000004">
    <property type="protein sequence ID" value="MBX0305457.1"/>
    <property type="molecule type" value="Genomic_DNA"/>
</dbReference>
<reference evidence="2" key="1">
    <citation type="submission" date="2021-06" db="EMBL/GenBank/DDBJ databases">
        <title>Halomicroarcula sp. F24A a new haloarchaeum isolated from saline soil.</title>
        <authorList>
            <person name="Duran-Viseras A."/>
            <person name="Sanchez-Porro C."/>
            <person name="Ventosa A."/>
        </authorList>
    </citation>
    <scope>NUCLEOTIDE SEQUENCE</scope>
    <source>
        <strain evidence="2">F24A</strain>
    </source>
</reference>
<keyword evidence="1" id="KW-1133">Transmembrane helix</keyword>